<dbReference type="Proteomes" id="UP000499080">
    <property type="component" value="Unassembled WGS sequence"/>
</dbReference>
<dbReference type="SUPFAM" id="SSF56672">
    <property type="entry name" value="DNA/RNA polymerases"/>
    <property type="match status" value="1"/>
</dbReference>
<dbReference type="Gene3D" id="3.30.70.270">
    <property type="match status" value="1"/>
</dbReference>
<dbReference type="GO" id="GO:0071897">
    <property type="term" value="P:DNA biosynthetic process"/>
    <property type="evidence" value="ECO:0007669"/>
    <property type="project" value="UniProtKB-ARBA"/>
</dbReference>
<sequence>MKEDRYFAAFVTHSGHFQWKVLPFGMKNACSTFQQTMDKASAIGDPGSFRVKRTIARGLRNLTNTLYKLRFDDNYSEIQVSKISNLWKNLHYLASLRVKPKFTSL</sequence>
<evidence type="ECO:0000313" key="1">
    <source>
        <dbReference type="EMBL" id="GBM19362.1"/>
    </source>
</evidence>
<name>A0A4Y2DRB2_ARAVE</name>
<comment type="caution">
    <text evidence="1">The sequence shown here is derived from an EMBL/GenBank/DDBJ whole genome shotgun (WGS) entry which is preliminary data.</text>
</comment>
<gene>
    <name evidence="1" type="ORF">AVEN_195995_1</name>
</gene>
<dbReference type="Gene3D" id="3.10.10.10">
    <property type="entry name" value="HIV Type 1 Reverse Transcriptase, subunit A, domain 1"/>
    <property type="match status" value="1"/>
</dbReference>
<reference evidence="1 2" key="1">
    <citation type="journal article" date="2019" name="Sci. Rep.">
        <title>Orb-weaving spider Araneus ventricosus genome elucidates the spidroin gene catalogue.</title>
        <authorList>
            <person name="Kono N."/>
            <person name="Nakamura H."/>
            <person name="Ohtoshi R."/>
            <person name="Moran D.A.P."/>
            <person name="Shinohara A."/>
            <person name="Yoshida Y."/>
            <person name="Fujiwara M."/>
            <person name="Mori M."/>
            <person name="Tomita M."/>
            <person name="Arakawa K."/>
        </authorList>
    </citation>
    <scope>NUCLEOTIDE SEQUENCE [LARGE SCALE GENOMIC DNA]</scope>
</reference>
<keyword evidence="2" id="KW-1185">Reference proteome</keyword>
<accession>A0A4Y2DRB2</accession>
<protein>
    <submittedName>
        <fullName evidence="1">Uncharacterized protein</fullName>
    </submittedName>
</protein>
<organism evidence="1 2">
    <name type="scientific">Araneus ventricosus</name>
    <name type="common">Orbweaver spider</name>
    <name type="synonym">Epeira ventricosa</name>
    <dbReference type="NCBI Taxonomy" id="182803"/>
    <lineage>
        <taxon>Eukaryota</taxon>
        <taxon>Metazoa</taxon>
        <taxon>Ecdysozoa</taxon>
        <taxon>Arthropoda</taxon>
        <taxon>Chelicerata</taxon>
        <taxon>Arachnida</taxon>
        <taxon>Araneae</taxon>
        <taxon>Araneomorphae</taxon>
        <taxon>Entelegynae</taxon>
        <taxon>Araneoidea</taxon>
        <taxon>Araneidae</taxon>
        <taxon>Araneus</taxon>
    </lineage>
</organism>
<dbReference type="AlphaFoldDB" id="A0A4Y2DRB2"/>
<dbReference type="InterPro" id="IPR043128">
    <property type="entry name" value="Rev_trsase/Diguanyl_cyclase"/>
</dbReference>
<dbReference type="EMBL" id="BGPR01000422">
    <property type="protein sequence ID" value="GBM19362.1"/>
    <property type="molecule type" value="Genomic_DNA"/>
</dbReference>
<dbReference type="OrthoDB" id="6437143at2759"/>
<proteinExistence type="predicted"/>
<dbReference type="InterPro" id="IPR043502">
    <property type="entry name" value="DNA/RNA_pol_sf"/>
</dbReference>
<evidence type="ECO:0000313" key="2">
    <source>
        <dbReference type="Proteomes" id="UP000499080"/>
    </source>
</evidence>